<reference evidence="2 3" key="1">
    <citation type="journal article" date="2015" name="Proc. Natl. Acad. Sci. U.S.A.">
        <title>Expanded metabolic versatility of ubiquitous nitrite-oxidizing bacteria from the genus Nitrospira.</title>
        <authorList>
            <person name="Koch H."/>
            <person name="Lucker S."/>
            <person name="Albertsen M."/>
            <person name="Kitzinger K."/>
            <person name="Herbold C."/>
            <person name="Spieck E."/>
            <person name="Nielsen P.H."/>
            <person name="Wagner M."/>
            <person name="Daims H."/>
        </authorList>
    </citation>
    <scope>NUCLEOTIDE SEQUENCE [LARGE SCALE GENOMIC DNA]</scope>
    <source>
        <strain evidence="2 3">NSP M-1</strain>
    </source>
</reference>
<keyword evidence="3" id="KW-1185">Reference proteome</keyword>
<gene>
    <name evidence="2" type="ORF">NITMOv2_3657</name>
</gene>
<dbReference type="STRING" id="42253.NITMOv2_3657"/>
<feature type="region of interest" description="Disordered" evidence="1">
    <location>
        <begin position="173"/>
        <end position="198"/>
    </location>
</feature>
<dbReference type="OrthoDB" id="9785462at2"/>
<evidence type="ECO:0000313" key="2">
    <source>
        <dbReference type="EMBL" id="ALA60049.1"/>
    </source>
</evidence>
<dbReference type="KEGG" id="nmv:NITMOv2_3657"/>
<name>A0A0K2GGT2_NITMO</name>
<evidence type="ECO:0000313" key="3">
    <source>
        <dbReference type="Proteomes" id="UP000069205"/>
    </source>
</evidence>
<proteinExistence type="predicted"/>
<organism evidence="2 3">
    <name type="scientific">Nitrospira moscoviensis</name>
    <dbReference type="NCBI Taxonomy" id="42253"/>
    <lineage>
        <taxon>Bacteria</taxon>
        <taxon>Pseudomonadati</taxon>
        <taxon>Nitrospirota</taxon>
        <taxon>Nitrospiria</taxon>
        <taxon>Nitrospirales</taxon>
        <taxon>Nitrospiraceae</taxon>
        <taxon>Nitrospira</taxon>
    </lineage>
</organism>
<dbReference type="AlphaFoldDB" id="A0A0K2GGT2"/>
<accession>A0A0K2GGT2</accession>
<sequence length="198" mass="22458">MFLAPLLGLSAVSAPASGDIARPAIAEFSGTLIKQVNGKRFQAQVFAKGDRLRLEYKYALRTERGYAAIEIIRPDQSETWYVLAQQKELLVTPLDPDDALPVRPVLPGERNRTLVGEATAVGRPAQLFEVQTDRHGRMERFYEWVDQDTGVVLKLVSRDRDWSVEYERFRVSPQPDSYFEPPPGYRKRISTTGPRHEG</sequence>
<protein>
    <recommendedName>
        <fullName evidence="4">DUF4412 domain-containing protein</fullName>
    </recommendedName>
</protein>
<evidence type="ECO:0008006" key="4">
    <source>
        <dbReference type="Google" id="ProtNLM"/>
    </source>
</evidence>
<evidence type="ECO:0000256" key="1">
    <source>
        <dbReference type="SAM" id="MobiDB-lite"/>
    </source>
</evidence>
<dbReference type="RefSeq" id="WP_053380965.1">
    <property type="nucleotide sequence ID" value="NZ_CP011801.1"/>
</dbReference>
<dbReference type="Proteomes" id="UP000069205">
    <property type="component" value="Chromosome"/>
</dbReference>
<dbReference type="EMBL" id="CP011801">
    <property type="protein sequence ID" value="ALA60049.1"/>
    <property type="molecule type" value="Genomic_DNA"/>
</dbReference>
<dbReference type="PATRIC" id="fig|42253.5.peg.3609"/>
<dbReference type="Gene3D" id="2.50.20.10">
    <property type="entry name" value="Lipoprotein localisation LolA/LolB/LppX"/>
    <property type="match status" value="1"/>
</dbReference>